<protein>
    <submittedName>
        <fullName evidence="14">M48 family metalloprotease</fullName>
    </submittedName>
</protein>
<evidence type="ECO:0000256" key="7">
    <source>
        <dbReference type="ARBA" id="ARBA00022833"/>
    </source>
</evidence>
<evidence type="ECO:0000256" key="6">
    <source>
        <dbReference type="ARBA" id="ARBA00022801"/>
    </source>
</evidence>
<evidence type="ECO:0000256" key="9">
    <source>
        <dbReference type="ARBA" id="ARBA00023049"/>
    </source>
</evidence>
<evidence type="ECO:0000313" key="15">
    <source>
        <dbReference type="Proteomes" id="UP000599024"/>
    </source>
</evidence>
<dbReference type="Pfam" id="PF01435">
    <property type="entry name" value="Peptidase_M48"/>
    <property type="match status" value="1"/>
</dbReference>
<dbReference type="InterPro" id="IPR011990">
    <property type="entry name" value="TPR-like_helical_dom_sf"/>
</dbReference>
<dbReference type="InterPro" id="IPR019734">
    <property type="entry name" value="TPR_rpt"/>
</dbReference>
<keyword evidence="3" id="KW-0645">Protease</keyword>
<feature type="transmembrane region" description="Helical" evidence="12">
    <location>
        <begin position="333"/>
        <end position="357"/>
    </location>
</feature>
<evidence type="ECO:0000259" key="13">
    <source>
        <dbReference type="Pfam" id="PF01435"/>
    </source>
</evidence>
<evidence type="ECO:0000256" key="5">
    <source>
        <dbReference type="ARBA" id="ARBA00022723"/>
    </source>
</evidence>
<keyword evidence="10 12" id="KW-0472">Membrane</keyword>
<dbReference type="Proteomes" id="UP000599024">
    <property type="component" value="Unassembled WGS sequence"/>
</dbReference>
<feature type="transmembrane region" description="Helical" evidence="12">
    <location>
        <begin position="288"/>
        <end position="313"/>
    </location>
</feature>
<dbReference type="PANTHER" id="PTHR43221:SF2">
    <property type="entry name" value="PROTEASE HTPX HOMOLOG"/>
    <property type="match status" value="1"/>
</dbReference>
<evidence type="ECO:0000256" key="1">
    <source>
        <dbReference type="ARBA" id="ARBA00001947"/>
    </source>
</evidence>
<dbReference type="PANTHER" id="PTHR43221">
    <property type="entry name" value="PROTEASE HTPX"/>
    <property type="match status" value="1"/>
</dbReference>
<sequence length="608" mass="69467">MYNNLLIFLSAIFLFALDTVPARPLFSTWVSLPLLIAGLVLFDLLCRALVDRSTTRSPSGYFRAEKQSQILALVFYAAALHLCDVKYYLNMIPGSASLPALVSMIGLLFFFVFLALIWERTRPHYNQLFDSHHSRSSFILSNIQTNLPTVLPWLVLTLIYDLTLILPWPYIQQLQESTWGNILFYGLFLLFILLFLPPIVRRLWHCTPLPEGVLNDQLTAFCAKQNFSARLYYWPLMEGKMITAGVMGIVPGLRYILITPALTESLTLKELEAVLAHEIGHVKHRHMLFYLMLIAGFSLLIGLAAEPMTYLLLSRDLFYTLMAQTHVSLESLLTLFAILPLFILMLLYFRFCFGYFIRNFERQADLHVFAATGSSQDLIAAFEKIGMITGKRDEPSWHHFGIGQRIDYLLRCEQDRGLIGHHDRKVRFSLLTYVLIVAGILGLTQQIPVDKLSQQYEEKYIEVMLQEKIRQEPDKALWLRLAGDLLQHQKMEQKALDAYEQALELEPGNAALMNNLAWLLLTAENTELRDPHRALSLARSAVTRSPQGFIFDTLATAYWANSLPAEAVKMEQRAIQADPANAGYYRKQVARFLSSTYLDELTDKGDKP</sequence>
<feature type="repeat" description="TPR" evidence="11">
    <location>
        <begin position="476"/>
        <end position="509"/>
    </location>
</feature>
<keyword evidence="5" id="KW-0479">Metal-binding</keyword>
<reference evidence="14 15" key="1">
    <citation type="submission" date="2020-08" db="EMBL/GenBank/DDBJ databases">
        <title>Bridging the membrane lipid divide: bacteria of the FCB group superphylum have the potential to synthesize archaeal ether lipids.</title>
        <authorList>
            <person name="Villanueva L."/>
            <person name="Von Meijenfeldt F.A.B."/>
            <person name="Westbye A.B."/>
            <person name="Yadav S."/>
            <person name="Hopmans E.C."/>
            <person name="Dutilh B.E."/>
            <person name="Sinninghe Damste J.S."/>
        </authorList>
    </citation>
    <scope>NUCLEOTIDE SEQUENCE [LARGE SCALE GENOMIC DNA]</scope>
    <source>
        <strain evidence="14">NIOZ-UU81</strain>
    </source>
</reference>
<keyword evidence="2" id="KW-1003">Cell membrane</keyword>
<dbReference type="InterPro" id="IPR050083">
    <property type="entry name" value="HtpX_protease"/>
</dbReference>
<dbReference type="SUPFAM" id="SSF48452">
    <property type="entry name" value="TPR-like"/>
    <property type="match status" value="1"/>
</dbReference>
<keyword evidence="9 14" id="KW-0482">Metalloprotease</keyword>
<dbReference type="GO" id="GO:0046872">
    <property type="term" value="F:metal ion binding"/>
    <property type="evidence" value="ECO:0007669"/>
    <property type="project" value="UniProtKB-KW"/>
</dbReference>
<evidence type="ECO:0000256" key="4">
    <source>
        <dbReference type="ARBA" id="ARBA00022692"/>
    </source>
</evidence>
<evidence type="ECO:0000256" key="11">
    <source>
        <dbReference type="PROSITE-ProRule" id="PRU00339"/>
    </source>
</evidence>
<proteinExistence type="predicted"/>
<dbReference type="SMART" id="SM00028">
    <property type="entry name" value="TPR"/>
    <property type="match status" value="2"/>
</dbReference>
<name>A0A8J6N828_9BACT</name>
<evidence type="ECO:0000313" key="14">
    <source>
        <dbReference type="EMBL" id="MBC8207600.1"/>
    </source>
</evidence>
<keyword evidence="11" id="KW-0802">TPR repeat</keyword>
<dbReference type="EMBL" id="JACNLK010000006">
    <property type="protein sequence ID" value="MBC8207600.1"/>
    <property type="molecule type" value="Genomic_DNA"/>
</dbReference>
<dbReference type="InterPro" id="IPR001915">
    <property type="entry name" value="Peptidase_M48"/>
</dbReference>
<dbReference type="Gene3D" id="1.25.40.10">
    <property type="entry name" value="Tetratricopeptide repeat domain"/>
    <property type="match status" value="1"/>
</dbReference>
<keyword evidence="4 12" id="KW-0812">Transmembrane</keyword>
<dbReference type="AlphaFoldDB" id="A0A8J6N828"/>
<evidence type="ECO:0000256" key="10">
    <source>
        <dbReference type="ARBA" id="ARBA00023136"/>
    </source>
</evidence>
<dbReference type="GO" id="GO:0004222">
    <property type="term" value="F:metalloendopeptidase activity"/>
    <property type="evidence" value="ECO:0007669"/>
    <property type="project" value="InterPro"/>
</dbReference>
<keyword evidence="6" id="KW-0378">Hydrolase</keyword>
<dbReference type="GO" id="GO:0006508">
    <property type="term" value="P:proteolysis"/>
    <property type="evidence" value="ECO:0007669"/>
    <property type="project" value="UniProtKB-KW"/>
</dbReference>
<evidence type="ECO:0000256" key="8">
    <source>
        <dbReference type="ARBA" id="ARBA00022989"/>
    </source>
</evidence>
<comment type="caution">
    <text evidence="14">The sequence shown here is derived from an EMBL/GenBank/DDBJ whole genome shotgun (WGS) entry which is preliminary data.</text>
</comment>
<accession>A0A8J6N828</accession>
<evidence type="ECO:0000256" key="3">
    <source>
        <dbReference type="ARBA" id="ARBA00022670"/>
    </source>
</evidence>
<feature type="transmembrane region" description="Helical" evidence="12">
    <location>
        <begin position="150"/>
        <end position="170"/>
    </location>
</feature>
<keyword evidence="7" id="KW-0862">Zinc</keyword>
<comment type="cofactor">
    <cofactor evidence="1">
        <name>Zn(2+)</name>
        <dbReference type="ChEBI" id="CHEBI:29105"/>
    </cofactor>
</comment>
<dbReference type="Gene3D" id="3.30.2010.10">
    <property type="entry name" value="Metalloproteases ('zincins'), catalytic domain"/>
    <property type="match status" value="1"/>
</dbReference>
<gene>
    <name evidence="14" type="ORF">H8E79_00305</name>
</gene>
<dbReference type="Pfam" id="PF13431">
    <property type="entry name" value="TPR_17"/>
    <property type="match status" value="1"/>
</dbReference>
<feature type="transmembrane region" description="Helical" evidence="12">
    <location>
        <begin position="70"/>
        <end position="89"/>
    </location>
</feature>
<feature type="transmembrane region" description="Helical" evidence="12">
    <location>
        <begin position="95"/>
        <end position="118"/>
    </location>
</feature>
<feature type="transmembrane region" description="Helical" evidence="12">
    <location>
        <begin position="32"/>
        <end position="50"/>
    </location>
</feature>
<feature type="domain" description="Peptidase M48" evidence="13">
    <location>
        <begin position="213"/>
        <end position="376"/>
    </location>
</feature>
<organism evidence="14 15">
    <name type="scientific">Candidatus Desulfatifera sulfidica</name>
    <dbReference type="NCBI Taxonomy" id="2841691"/>
    <lineage>
        <taxon>Bacteria</taxon>
        <taxon>Pseudomonadati</taxon>
        <taxon>Thermodesulfobacteriota</taxon>
        <taxon>Desulfobulbia</taxon>
        <taxon>Desulfobulbales</taxon>
        <taxon>Desulfobulbaceae</taxon>
        <taxon>Candidatus Desulfatifera</taxon>
    </lineage>
</organism>
<evidence type="ECO:0000256" key="12">
    <source>
        <dbReference type="SAM" id="Phobius"/>
    </source>
</evidence>
<dbReference type="PROSITE" id="PS50005">
    <property type="entry name" value="TPR"/>
    <property type="match status" value="1"/>
</dbReference>
<feature type="transmembrane region" description="Helical" evidence="12">
    <location>
        <begin position="426"/>
        <end position="444"/>
    </location>
</feature>
<dbReference type="CDD" id="cd07345">
    <property type="entry name" value="M48A_Ste24p-like"/>
    <property type="match status" value="1"/>
</dbReference>
<feature type="transmembrane region" description="Helical" evidence="12">
    <location>
        <begin position="182"/>
        <end position="200"/>
    </location>
</feature>
<keyword evidence="8 12" id="KW-1133">Transmembrane helix</keyword>
<evidence type="ECO:0000256" key="2">
    <source>
        <dbReference type="ARBA" id="ARBA00022475"/>
    </source>
</evidence>